<dbReference type="GO" id="GO:0005506">
    <property type="term" value="F:iron ion binding"/>
    <property type="evidence" value="ECO:0007669"/>
    <property type="project" value="InterPro"/>
</dbReference>
<evidence type="ECO:0000256" key="5">
    <source>
        <dbReference type="ARBA" id="ARBA00023002"/>
    </source>
</evidence>
<evidence type="ECO:0000256" key="3">
    <source>
        <dbReference type="ARBA" id="ARBA00022617"/>
    </source>
</evidence>
<dbReference type="SUPFAM" id="SSF51556">
    <property type="entry name" value="Metallo-dependent hydrolases"/>
    <property type="match status" value="1"/>
</dbReference>
<evidence type="ECO:0000313" key="11">
    <source>
        <dbReference type="Proteomes" id="UP000238296"/>
    </source>
</evidence>
<evidence type="ECO:0000256" key="8">
    <source>
        <dbReference type="SAM" id="MobiDB-lite"/>
    </source>
</evidence>
<dbReference type="InterPro" id="IPR017972">
    <property type="entry name" value="Cyt_P450_CS"/>
</dbReference>
<evidence type="ECO:0000259" key="9">
    <source>
        <dbReference type="Pfam" id="PF04909"/>
    </source>
</evidence>
<dbReference type="PRINTS" id="PR00359">
    <property type="entry name" value="BP450"/>
</dbReference>
<evidence type="ECO:0000256" key="6">
    <source>
        <dbReference type="ARBA" id="ARBA00023004"/>
    </source>
</evidence>
<comment type="cofactor">
    <cofactor evidence="1">
        <name>heme</name>
        <dbReference type="ChEBI" id="CHEBI:30413"/>
    </cofactor>
</comment>
<evidence type="ECO:0000256" key="1">
    <source>
        <dbReference type="ARBA" id="ARBA00001971"/>
    </source>
</evidence>
<dbReference type="InterPro" id="IPR002397">
    <property type="entry name" value="Cyt_P450_B"/>
</dbReference>
<evidence type="ECO:0000256" key="7">
    <source>
        <dbReference type="ARBA" id="ARBA00023033"/>
    </source>
</evidence>
<feature type="domain" description="Amidohydrolase-related" evidence="9">
    <location>
        <begin position="532"/>
        <end position="809"/>
    </location>
</feature>
<name>A0A2S8BR32_9MYCO</name>
<dbReference type="SUPFAM" id="SSF48264">
    <property type="entry name" value="Cytochrome P450"/>
    <property type="match status" value="1"/>
</dbReference>
<keyword evidence="6" id="KW-0408">Iron</keyword>
<dbReference type="GO" id="GO:0020037">
    <property type="term" value="F:heme binding"/>
    <property type="evidence" value="ECO:0007669"/>
    <property type="project" value="InterPro"/>
</dbReference>
<keyword evidence="5 10" id="KW-0560">Oxidoreductase</keyword>
<sequence>MSDTLTDTAAEAAAAIPDYPMERASACPFAPPPGVMALAADKPLSRVRIWDGSTPWLITGYEAARTLFGDPRVSVDDRRDGFPHWNEGMLATVDKRPRSVFTADGAEHIRFRRMLSRPLTSRRVEAMRPAIQQIIDEHLDAILAGPQPAELVTALALPIPSLVISELLGVPYEDHGFFQEHATMGVSRYATAKDTAAGATELSKYLIRLLEARMAEPTEDMVSDLGERVKSGELSLKEATQLGTGMLIAGHETTANMIGLGILALLQEPEKLAVIRDSDDETVIANAVEELLRYLSIIQNGQRRVAAEDIEIGGEVIRAGEGIIIDLAPANWDPAEFPEPEVLDLNRPARQHLAFGFGPHQCVGQQLARVELQMVFHTLFRRIPTLKLAVPFEEIPFKKTTGSPTASTNYRSPGNQQPTESTMTSQSSTLLYPPEGYGAPKDRRGHAGVDVGLPAGTEVFSADNHISIADDIFYQRFPDDLKDKAPRIWYEDGAYMVGRKGQSFLPGDFSAVLMQYDDLAGAASKNIEARIRELHEDGVDRELAFPNAVLALFHFPDKELRERVFRIYNEYMAELQERSGGHFYGVGLINWWDPAGTRRTLDELKSLGLKTFLLPLNPGKDDDGNIIDFGSAAMDPVWDEIEQAGLPITHHIGETPPKTPCEVNSVVVGMMVNVDSFREQFAKYIFSGILDRHPGLRVGWFEGGIAWVPTALQDAEHLLASYKHMFSHQLAHDIRYYWNTHMSASFMVDPLGLRLIDQIGVDKVFWSSDYPHNESTFGYSEKSLAAVVAAVGPDNAVKIVNRNITEFLGV</sequence>
<dbReference type="Pfam" id="PF04909">
    <property type="entry name" value="Amidohydro_2"/>
    <property type="match status" value="1"/>
</dbReference>
<dbReference type="PROSITE" id="PS00086">
    <property type="entry name" value="CYTOCHROME_P450"/>
    <property type="match status" value="1"/>
</dbReference>
<feature type="region of interest" description="Disordered" evidence="8">
    <location>
        <begin position="400"/>
        <end position="445"/>
    </location>
</feature>
<keyword evidence="7" id="KW-0503">Monooxygenase</keyword>
<dbReference type="InterPro" id="IPR032466">
    <property type="entry name" value="Metal_Hydrolase"/>
</dbReference>
<evidence type="ECO:0000313" key="10">
    <source>
        <dbReference type="EMBL" id="PQM49122.1"/>
    </source>
</evidence>
<evidence type="ECO:0000256" key="2">
    <source>
        <dbReference type="ARBA" id="ARBA00010617"/>
    </source>
</evidence>
<gene>
    <name evidence="10" type="ORF">C1Y40_00668</name>
</gene>
<accession>A0A2S8BR32</accession>
<organism evidence="10 11">
    <name type="scientific">Mycobacterium talmoniae</name>
    <dbReference type="NCBI Taxonomy" id="1858794"/>
    <lineage>
        <taxon>Bacteria</taxon>
        <taxon>Bacillati</taxon>
        <taxon>Actinomycetota</taxon>
        <taxon>Actinomycetes</taxon>
        <taxon>Mycobacteriales</taxon>
        <taxon>Mycobacteriaceae</taxon>
        <taxon>Mycobacterium</taxon>
    </lineage>
</organism>
<dbReference type="PANTHER" id="PTHR46696">
    <property type="entry name" value="P450, PUTATIVE (EUROFUNG)-RELATED"/>
    <property type="match status" value="1"/>
</dbReference>
<dbReference type="InterPro" id="IPR036396">
    <property type="entry name" value="Cyt_P450_sf"/>
</dbReference>
<dbReference type="GO" id="GO:0016787">
    <property type="term" value="F:hydrolase activity"/>
    <property type="evidence" value="ECO:0007669"/>
    <property type="project" value="InterPro"/>
</dbReference>
<reference evidence="10 11" key="1">
    <citation type="journal article" date="2017" name="Int. J. Syst. Evol. Microbiol.">
        <title>Mycobacterium talmoniae sp. nov., a slowly growing mycobacterium isolated from human respiratory samples.</title>
        <authorList>
            <person name="Davidson R.M."/>
            <person name="DeGroote M.A."/>
            <person name="Marola J.L."/>
            <person name="Buss S."/>
            <person name="Jones V."/>
            <person name="McNeil M.R."/>
            <person name="Freifeld A.G."/>
            <person name="Elaine Epperson L."/>
            <person name="Hasan N.A."/>
            <person name="Jackson M."/>
            <person name="Iwen P.C."/>
            <person name="Salfinger M."/>
            <person name="Strong M."/>
        </authorList>
    </citation>
    <scope>NUCLEOTIDE SEQUENCE [LARGE SCALE GENOMIC DNA]</scope>
    <source>
        <strain evidence="10 11">ATCC BAA-2683</strain>
    </source>
</reference>
<dbReference type="InterPro" id="IPR001128">
    <property type="entry name" value="Cyt_P450"/>
</dbReference>
<dbReference type="Proteomes" id="UP000238296">
    <property type="component" value="Unassembled WGS sequence"/>
</dbReference>
<dbReference type="GO" id="GO:0016705">
    <property type="term" value="F:oxidoreductase activity, acting on paired donors, with incorporation or reduction of molecular oxygen"/>
    <property type="evidence" value="ECO:0007669"/>
    <property type="project" value="InterPro"/>
</dbReference>
<keyword evidence="3" id="KW-0349">Heme</keyword>
<feature type="compositionally biased region" description="Polar residues" evidence="8">
    <location>
        <begin position="400"/>
        <end position="430"/>
    </location>
</feature>
<dbReference type="InterPro" id="IPR006680">
    <property type="entry name" value="Amidohydro-rel"/>
</dbReference>
<dbReference type="Pfam" id="PF00067">
    <property type="entry name" value="p450"/>
    <property type="match status" value="1"/>
</dbReference>
<evidence type="ECO:0000256" key="4">
    <source>
        <dbReference type="ARBA" id="ARBA00022723"/>
    </source>
</evidence>
<comment type="similarity">
    <text evidence="2">Belongs to the cytochrome P450 family.</text>
</comment>
<dbReference type="PANTHER" id="PTHR46696:SF1">
    <property type="entry name" value="CYTOCHROME P450 YJIB-RELATED"/>
    <property type="match status" value="1"/>
</dbReference>
<dbReference type="EMBL" id="PPEA01000099">
    <property type="protein sequence ID" value="PQM49122.1"/>
    <property type="molecule type" value="Genomic_DNA"/>
</dbReference>
<comment type="caution">
    <text evidence="10">The sequence shown here is derived from an EMBL/GenBank/DDBJ whole genome shotgun (WGS) entry which is preliminary data.</text>
</comment>
<dbReference type="Gene3D" id="1.10.630.10">
    <property type="entry name" value="Cytochrome P450"/>
    <property type="match status" value="1"/>
</dbReference>
<dbReference type="PRINTS" id="PR00385">
    <property type="entry name" value="P450"/>
</dbReference>
<dbReference type="GO" id="GO:0004497">
    <property type="term" value="F:monooxygenase activity"/>
    <property type="evidence" value="ECO:0007669"/>
    <property type="project" value="UniProtKB-KW"/>
</dbReference>
<dbReference type="AlphaFoldDB" id="A0A2S8BR32"/>
<proteinExistence type="inferred from homology"/>
<keyword evidence="4" id="KW-0479">Metal-binding</keyword>
<dbReference type="CDD" id="cd11030">
    <property type="entry name" value="CYP105-like"/>
    <property type="match status" value="1"/>
</dbReference>
<protein>
    <submittedName>
        <fullName evidence="10">Cytochrome P450-SU2</fullName>
        <ecNumber evidence="10">1.14.-.-</ecNumber>
    </submittedName>
</protein>
<dbReference type="Gene3D" id="3.20.20.140">
    <property type="entry name" value="Metal-dependent hydrolases"/>
    <property type="match status" value="1"/>
</dbReference>
<dbReference type="FunFam" id="1.10.630.10:FF:000018">
    <property type="entry name" value="Cytochrome P450 monooxygenase"/>
    <property type="match status" value="1"/>
</dbReference>
<dbReference type="EC" id="1.14.-.-" evidence="10"/>